<keyword evidence="7" id="KW-1185">Reference proteome</keyword>
<dbReference type="PANTHER" id="PTHR16515:SF21">
    <property type="entry name" value="PR DOMAIN ZINC FINGER PROTEIN 13"/>
    <property type="match status" value="1"/>
</dbReference>
<feature type="domain" description="C2H2-type" evidence="5">
    <location>
        <begin position="368"/>
        <end position="392"/>
    </location>
</feature>
<reference evidence="6" key="1">
    <citation type="submission" date="2022-01" db="EMBL/GenBank/DDBJ databases">
        <authorList>
            <person name="King R."/>
        </authorList>
    </citation>
    <scope>NUCLEOTIDE SEQUENCE</scope>
</reference>
<evidence type="ECO:0000313" key="6">
    <source>
        <dbReference type="EMBL" id="CAG9801253.1"/>
    </source>
</evidence>
<evidence type="ECO:0000256" key="2">
    <source>
        <dbReference type="ARBA" id="ARBA00023163"/>
    </source>
</evidence>
<dbReference type="Gene3D" id="2.170.270.10">
    <property type="entry name" value="SET domain"/>
    <property type="match status" value="1"/>
</dbReference>
<dbReference type="GO" id="GO:0008270">
    <property type="term" value="F:zinc ion binding"/>
    <property type="evidence" value="ECO:0007669"/>
    <property type="project" value="UniProtKB-KW"/>
</dbReference>
<keyword evidence="3" id="KW-0863">Zinc-finger</keyword>
<feature type="domain" description="C2H2-type" evidence="5">
    <location>
        <begin position="297"/>
        <end position="324"/>
    </location>
</feature>
<evidence type="ECO:0000256" key="3">
    <source>
        <dbReference type="PROSITE-ProRule" id="PRU00042"/>
    </source>
</evidence>
<dbReference type="InterPro" id="IPR036236">
    <property type="entry name" value="Znf_C2H2_sf"/>
</dbReference>
<dbReference type="GO" id="GO:0010468">
    <property type="term" value="P:regulation of gene expression"/>
    <property type="evidence" value="ECO:0007669"/>
    <property type="project" value="TreeGrafter"/>
</dbReference>
<dbReference type="InterPro" id="IPR013087">
    <property type="entry name" value="Znf_C2H2_type"/>
</dbReference>
<proteinExistence type="predicted"/>
<dbReference type="AlphaFoldDB" id="A0A9N9RQG7"/>
<feature type="compositionally biased region" description="Acidic residues" evidence="4">
    <location>
        <begin position="426"/>
        <end position="440"/>
    </location>
</feature>
<feature type="compositionally biased region" description="Polar residues" evidence="4">
    <location>
        <begin position="400"/>
        <end position="414"/>
    </location>
</feature>
<dbReference type="GO" id="GO:0005634">
    <property type="term" value="C:nucleus"/>
    <property type="evidence" value="ECO:0007669"/>
    <property type="project" value="TreeGrafter"/>
</dbReference>
<keyword evidence="1" id="KW-0805">Transcription regulation</keyword>
<dbReference type="SUPFAM" id="SSF57667">
    <property type="entry name" value="beta-beta-alpha zinc fingers"/>
    <property type="match status" value="1"/>
</dbReference>
<dbReference type="OrthoDB" id="9998363at2759"/>
<reference evidence="6" key="2">
    <citation type="submission" date="2022-10" db="EMBL/GenBank/DDBJ databases">
        <authorList>
            <consortium name="ENA_rothamsted_submissions"/>
            <consortium name="culmorum"/>
            <person name="King R."/>
        </authorList>
    </citation>
    <scope>NUCLEOTIDE SEQUENCE</scope>
</reference>
<accession>A0A9N9RQG7</accession>
<dbReference type="PROSITE" id="PS00028">
    <property type="entry name" value="ZINC_FINGER_C2H2_1"/>
    <property type="match status" value="3"/>
</dbReference>
<feature type="region of interest" description="Disordered" evidence="4">
    <location>
        <begin position="399"/>
        <end position="440"/>
    </location>
</feature>
<dbReference type="Gene3D" id="3.30.160.60">
    <property type="entry name" value="Classic Zinc Finger"/>
    <property type="match status" value="2"/>
</dbReference>
<evidence type="ECO:0000256" key="4">
    <source>
        <dbReference type="SAM" id="MobiDB-lite"/>
    </source>
</evidence>
<evidence type="ECO:0000313" key="7">
    <source>
        <dbReference type="Proteomes" id="UP001153620"/>
    </source>
</evidence>
<dbReference type="Proteomes" id="UP001153620">
    <property type="component" value="Chromosome 1"/>
</dbReference>
<evidence type="ECO:0000259" key="5">
    <source>
        <dbReference type="PROSITE" id="PS50157"/>
    </source>
</evidence>
<feature type="domain" description="C2H2-type" evidence="5">
    <location>
        <begin position="325"/>
        <end position="352"/>
    </location>
</feature>
<dbReference type="InterPro" id="IPR050331">
    <property type="entry name" value="Zinc_finger"/>
</dbReference>
<keyword evidence="2" id="KW-0804">Transcription</keyword>
<dbReference type="PANTHER" id="PTHR16515">
    <property type="entry name" value="PR DOMAIN ZINC FINGER PROTEIN"/>
    <property type="match status" value="1"/>
</dbReference>
<organism evidence="6 7">
    <name type="scientific">Chironomus riparius</name>
    <dbReference type="NCBI Taxonomy" id="315576"/>
    <lineage>
        <taxon>Eukaryota</taxon>
        <taxon>Metazoa</taxon>
        <taxon>Ecdysozoa</taxon>
        <taxon>Arthropoda</taxon>
        <taxon>Hexapoda</taxon>
        <taxon>Insecta</taxon>
        <taxon>Pterygota</taxon>
        <taxon>Neoptera</taxon>
        <taxon>Endopterygota</taxon>
        <taxon>Diptera</taxon>
        <taxon>Nematocera</taxon>
        <taxon>Chironomoidea</taxon>
        <taxon>Chironomidae</taxon>
        <taxon>Chironominae</taxon>
        <taxon>Chironomus</taxon>
    </lineage>
</organism>
<keyword evidence="3" id="KW-0862">Zinc</keyword>
<dbReference type="PROSITE" id="PS50157">
    <property type="entry name" value="ZINC_FINGER_C2H2_2"/>
    <property type="match status" value="3"/>
</dbReference>
<gene>
    <name evidence="6" type="ORF">CHIRRI_LOCUS4184</name>
</gene>
<sequence>MFPIASHLVFETSNNGSNKFHSKIVENDRNHRHTQFEIESILRSSPSNNNSDICVTADEFIAKNSGSHQFSFDQVQIDNNSPKVFSIIPHTIEGIMIPQEPMLRNKFWIKNIKIADNIPSANVMLHFNEDRVELKAIKSINSNDELLMWFSEEVISFMGIPFLIPGNIQARNCDQFDENIIWKRLQAELLSRHQRKLMIHSRNFDQIFNPFHHHHHGFIHGNPQLLLQQSSTSTAATNHHRFSAFQPVQLKTSPRSSPTSAVIPLMPQSSSVNDSALAAAAHLETIVSNMGTSKQGHLCIYCGKLYSRKYGLKIHIRTHTGFKPLKCKFCFRPFGDPSNLNKHIRLHTQHSNDHSTSSENSSSSSSAHHCHICNKNFLKQRDLQRHVQLKHADVLIVNGNPATPQEDSQDLTLLSSPASSGSSNDDICEDDEDEETDVVD</sequence>
<dbReference type="InterPro" id="IPR046341">
    <property type="entry name" value="SET_dom_sf"/>
</dbReference>
<dbReference type="EMBL" id="OU895877">
    <property type="protein sequence ID" value="CAG9801253.1"/>
    <property type="molecule type" value="Genomic_DNA"/>
</dbReference>
<feature type="compositionally biased region" description="Low complexity" evidence="4">
    <location>
        <begin position="415"/>
        <end position="425"/>
    </location>
</feature>
<dbReference type="FunFam" id="3.30.160.60:FF:000616">
    <property type="entry name" value="PR domain zinc finger protein 13"/>
    <property type="match status" value="1"/>
</dbReference>
<dbReference type="Pfam" id="PF00096">
    <property type="entry name" value="zf-C2H2"/>
    <property type="match status" value="2"/>
</dbReference>
<dbReference type="SMART" id="SM00355">
    <property type="entry name" value="ZnF_C2H2"/>
    <property type="match status" value="3"/>
</dbReference>
<keyword evidence="3" id="KW-0479">Metal-binding</keyword>
<evidence type="ECO:0000256" key="1">
    <source>
        <dbReference type="ARBA" id="ARBA00023015"/>
    </source>
</evidence>
<protein>
    <recommendedName>
        <fullName evidence="5">C2H2-type domain-containing protein</fullName>
    </recommendedName>
</protein>
<name>A0A9N9RQG7_9DIPT</name>